<name>A0AAD7ISM3_9AGAR</name>
<dbReference type="Pfam" id="PF12937">
    <property type="entry name" value="F-box-like"/>
    <property type="match status" value="1"/>
</dbReference>
<dbReference type="CDD" id="cd09917">
    <property type="entry name" value="F-box_SF"/>
    <property type="match status" value="1"/>
</dbReference>
<reference evidence="2" key="1">
    <citation type="submission" date="2023-03" db="EMBL/GenBank/DDBJ databases">
        <title>Massive genome expansion in bonnet fungi (Mycena s.s.) driven by repeated elements and novel gene families across ecological guilds.</title>
        <authorList>
            <consortium name="Lawrence Berkeley National Laboratory"/>
            <person name="Harder C.B."/>
            <person name="Miyauchi S."/>
            <person name="Viragh M."/>
            <person name="Kuo A."/>
            <person name="Thoen E."/>
            <person name="Andreopoulos B."/>
            <person name="Lu D."/>
            <person name="Skrede I."/>
            <person name="Drula E."/>
            <person name="Henrissat B."/>
            <person name="Morin E."/>
            <person name="Kohler A."/>
            <person name="Barry K."/>
            <person name="LaButti K."/>
            <person name="Morin E."/>
            <person name="Salamov A."/>
            <person name="Lipzen A."/>
            <person name="Mereny Z."/>
            <person name="Hegedus B."/>
            <person name="Baldrian P."/>
            <person name="Stursova M."/>
            <person name="Weitz H."/>
            <person name="Taylor A."/>
            <person name="Grigoriev I.V."/>
            <person name="Nagy L.G."/>
            <person name="Martin F."/>
            <person name="Kauserud H."/>
        </authorList>
    </citation>
    <scope>NUCLEOTIDE SEQUENCE</scope>
    <source>
        <strain evidence="2">CBHHK188m</strain>
    </source>
</reference>
<dbReference type="InterPro" id="IPR036047">
    <property type="entry name" value="F-box-like_dom_sf"/>
</dbReference>
<feature type="domain" description="F-box" evidence="1">
    <location>
        <begin position="34"/>
        <end position="84"/>
    </location>
</feature>
<dbReference type="Proteomes" id="UP001215280">
    <property type="component" value="Unassembled WGS sequence"/>
</dbReference>
<sequence length="84" mass="9288">LSDIDSQIRELESLRAKEHANGASSRDLIAPVKSLPVELLVEIFSLSILDASLSGTPDSKMDIYTLSQVCHHWKQVSHGTPAFW</sequence>
<proteinExistence type="predicted"/>
<dbReference type="EMBL" id="JARJLG010000085">
    <property type="protein sequence ID" value="KAJ7749596.1"/>
    <property type="molecule type" value="Genomic_DNA"/>
</dbReference>
<accession>A0AAD7ISM3</accession>
<gene>
    <name evidence="2" type="ORF">DFH07DRAFT_721187</name>
</gene>
<evidence type="ECO:0000313" key="3">
    <source>
        <dbReference type="Proteomes" id="UP001215280"/>
    </source>
</evidence>
<evidence type="ECO:0000313" key="2">
    <source>
        <dbReference type="EMBL" id="KAJ7749596.1"/>
    </source>
</evidence>
<feature type="non-terminal residue" evidence="2">
    <location>
        <position position="1"/>
    </location>
</feature>
<keyword evidence="3" id="KW-1185">Reference proteome</keyword>
<organism evidence="2 3">
    <name type="scientific">Mycena maculata</name>
    <dbReference type="NCBI Taxonomy" id="230809"/>
    <lineage>
        <taxon>Eukaryota</taxon>
        <taxon>Fungi</taxon>
        <taxon>Dikarya</taxon>
        <taxon>Basidiomycota</taxon>
        <taxon>Agaricomycotina</taxon>
        <taxon>Agaricomycetes</taxon>
        <taxon>Agaricomycetidae</taxon>
        <taxon>Agaricales</taxon>
        <taxon>Marasmiineae</taxon>
        <taxon>Mycenaceae</taxon>
        <taxon>Mycena</taxon>
    </lineage>
</organism>
<feature type="non-terminal residue" evidence="2">
    <location>
        <position position="84"/>
    </location>
</feature>
<protein>
    <recommendedName>
        <fullName evidence="1">F-box domain-containing protein</fullName>
    </recommendedName>
</protein>
<dbReference type="SUPFAM" id="SSF81383">
    <property type="entry name" value="F-box domain"/>
    <property type="match status" value="1"/>
</dbReference>
<dbReference type="InterPro" id="IPR001810">
    <property type="entry name" value="F-box_dom"/>
</dbReference>
<dbReference type="Gene3D" id="1.20.1280.50">
    <property type="match status" value="1"/>
</dbReference>
<evidence type="ECO:0000259" key="1">
    <source>
        <dbReference type="Pfam" id="PF12937"/>
    </source>
</evidence>
<comment type="caution">
    <text evidence="2">The sequence shown here is derived from an EMBL/GenBank/DDBJ whole genome shotgun (WGS) entry which is preliminary data.</text>
</comment>
<dbReference type="AlphaFoldDB" id="A0AAD7ISM3"/>